<reference evidence="3" key="1">
    <citation type="submission" date="2017-01" db="EMBL/GenBank/DDBJ databases">
        <authorList>
            <person name="Varghese N."/>
            <person name="Submissions S."/>
        </authorList>
    </citation>
    <scope>NUCLEOTIDE SEQUENCE [LARGE SCALE GENOMIC DNA]</scope>
    <source>
        <strain evidence="3">DSM 18714</strain>
    </source>
</reference>
<dbReference type="EMBL" id="FTOM01000011">
    <property type="protein sequence ID" value="SIS90984.1"/>
    <property type="molecule type" value="Genomic_DNA"/>
</dbReference>
<evidence type="ECO:0000313" key="3">
    <source>
        <dbReference type="Proteomes" id="UP000186098"/>
    </source>
</evidence>
<dbReference type="Proteomes" id="UP000186098">
    <property type="component" value="Unassembled WGS sequence"/>
</dbReference>
<keyword evidence="1" id="KW-0472">Membrane</keyword>
<dbReference type="STRING" id="407234.SAMN05421795_11150"/>
<evidence type="ECO:0000256" key="1">
    <source>
        <dbReference type="SAM" id="Phobius"/>
    </source>
</evidence>
<keyword evidence="1" id="KW-0812">Transmembrane</keyword>
<dbReference type="AlphaFoldDB" id="A0A1N7MXU9"/>
<dbReference type="OrthoDB" id="7667013at2"/>
<proteinExistence type="predicted"/>
<feature type="transmembrane region" description="Helical" evidence="1">
    <location>
        <begin position="63"/>
        <end position="83"/>
    </location>
</feature>
<keyword evidence="1" id="KW-1133">Transmembrane helix</keyword>
<accession>A0A1N7MXU9</accession>
<keyword evidence="3" id="KW-1185">Reference proteome</keyword>
<feature type="transmembrane region" description="Helical" evidence="1">
    <location>
        <begin position="30"/>
        <end position="51"/>
    </location>
</feature>
<name>A0A1N7MXU9_9RHOB</name>
<dbReference type="RefSeq" id="WP_076367702.1">
    <property type="nucleotide sequence ID" value="NZ_FTOM01000011.1"/>
</dbReference>
<protein>
    <recommendedName>
        <fullName evidence="4">NnrT protein</fullName>
    </recommendedName>
</protein>
<organism evidence="2 3">
    <name type="scientific">Phaeovulum vinaykumarii</name>
    <dbReference type="NCBI Taxonomy" id="407234"/>
    <lineage>
        <taxon>Bacteria</taxon>
        <taxon>Pseudomonadati</taxon>
        <taxon>Pseudomonadota</taxon>
        <taxon>Alphaproteobacteria</taxon>
        <taxon>Rhodobacterales</taxon>
        <taxon>Paracoccaceae</taxon>
        <taxon>Phaeovulum</taxon>
    </lineage>
</organism>
<sequence>MTASSPTSGGARPEATELSDRLPRLSRLGLLLYPFVTAAVGINLFMLGLMGQSLGFAALSPTAALLWALPLGLHASVLAARWVRSLLAEAGGL</sequence>
<gene>
    <name evidence="2" type="ORF">SAMN05421795_11150</name>
</gene>
<evidence type="ECO:0000313" key="2">
    <source>
        <dbReference type="EMBL" id="SIS90984.1"/>
    </source>
</evidence>
<evidence type="ECO:0008006" key="4">
    <source>
        <dbReference type="Google" id="ProtNLM"/>
    </source>
</evidence>